<proteinExistence type="predicted"/>
<dbReference type="RefSeq" id="WP_066923193.1">
    <property type="nucleotide sequence ID" value="NZ_BPQO01000006.1"/>
</dbReference>
<name>A0AAV4ZJK5_9HYPH</name>
<comment type="caution">
    <text evidence="3">The sequence shown here is derived from an EMBL/GenBank/DDBJ whole genome shotgun (WGS) entry which is preliminary data.</text>
</comment>
<keyword evidence="2" id="KW-0732">Signal</keyword>
<gene>
    <name evidence="3" type="ORF">BHAOGJBA_1850</name>
</gene>
<accession>A0AAV4ZJK5</accession>
<feature type="region of interest" description="Disordered" evidence="1">
    <location>
        <begin position="27"/>
        <end position="77"/>
    </location>
</feature>
<dbReference type="Proteomes" id="UP001055247">
    <property type="component" value="Unassembled WGS sequence"/>
</dbReference>
<reference evidence="3" key="2">
    <citation type="submission" date="2021-08" db="EMBL/GenBank/DDBJ databases">
        <authorList>
            <person name="Tani A."/>
            <person name="Ola A."/>
            <person name="Ogura Y."/>
            <person name="Katsura K."/>
            <person name="Hayashi T."/>
        </authorList>
    </citation>
    <scope>NUCLEOTIDE SEQUENCE</scope>
    <source>
        <strain evidence="3">DSM 16372</strain>
    </source>
</reference>
<feature type="chain" id="PRO_5043484165" evidence="2">
    <location>
        <begin position="19"/>
        <end position="77"/>
    </location>
</feature>
<evidence type="ECO:0000256" key="1">
    <source>
        <dbReference type="SAM" id="MobiDB-lite"/>
    </source>
</evidence>
<feature type="signal peptide" evidence="2">
    <location>
        <begin position="1"/>
        <end position="18"/>
    </location>
</feature>
<feature type="compositionally biased region" description="Basic residues" evidence="1">
    <location>
        <begin position="51"/>
        <end position="60"/>
    </location>
</feature>
<keyword evidence="4" id="KW-1185">Reference proteome</keyword>
<protein>
    <submittedName>
        <fullName evidence="3">Uncharacterized protein</fullName>
    </submittedName>
</protein>
<evidence type="ECO:0000256" key="2">
    <source>
        <dbReference type="SAM" id="SignalP"/>
    </source>
</evidence>
<dbReference type="AlphaFoldDB" id="A0AAV4ZJK5"/>
<reference evidence="3" key="1">
    <citation type="journal article" date="2016" name="Front. Microbiol.">
        <title>Genome Sequence of the Piezophilic, Mesophilic Sulfate-Reducing Bacterium Desulfovibrio indicus J2T.</title>
        <authorList>
            <person name="Cao J."/>
            <person name="Maignien L."/>
            <person name="Shao Z."/>
            <person name="Alain K."/>
            <person name="Jebbar M."/>
        </authorList>
    </citation>
    <scope>NUCLEOTIDE SEQUENCE</scope>
    <source>
        <strain evidence="3">DSM 16372</strain>
    </source>
</reference>
<sequence>MRILLSLTILTASTLGLAAPAARAQGVPRNPFASNYPSEPPPPHLVERRERRVVRARRPRGGAPAEPEFLPPGRIPY</sequence>
<evidence type="ECO:0000313" key="4">
    <source>
        <dbReference type="Proteomes" id="UP001055247"/>
    </source>
</evidence>
<organism evidence="3 4">
    <name type="scientific">Methylobacterium hispanicum</name>
    <dbReference type="NCBI Taxonomy" id="270350"/>
    <lineage>
        <taxon>Bacteria</taxon>
        <taxon>Pseudomonadati</taxon>
        <taxon>Pseudomonadota</taxon>
        <taxon>Alphaproteobacteria</taxon>
        <taxon>Hyphomicrobiales</taxon>
        <taxon>Methylobacteriaceae</taxon>
        <taxon>Methylobacterium</taxon>
    </lineage>
</organism>
<dbReference type="EMBL" id="BPQO01000006">
    <property type="protein sequence ID" value="GJD88336.1"/>
    <property type="molecule type" value="Genomic_DNA"/>
</dbReference>
<evidence type="ECO:0000313" key="3">
    <source>
        <dbReference type="EMBL" id="GJD88336.1"/>
    </source>
</evidence>